<dbReference type="Proteomes" id="UP001321473">
    <property type="component" value="Unassembled WGS sequence"/>
</dbReference>
<dbReference type="InterPro" id="IPR003599">
    <property type="entry name" value="Ig_sub"/>
</dbReference>
<accession>A0AAQ4F0A2</accession>
<evidence type="ECO:0000313" key="4">
    <source>
        <dbReference type="Proteomes" id="UP001321473"/>
    </source>
</evidence>
<dbReference type="InterPro" id="IPR013098">
    <property type="entry name" value="Ig_I-set"/>
</dbReference>
<dbReference type="Gene3D" id="2.60.40.10">
    <property type="entry name" value="Immunoglobulins"/>
    <property type="match status" value="2"/>
</dbReference>
<dbReference type="GO" id="GO:0098632">
    <property type="term" value="F:cell-cell adhesion mediator activity"/>
    <property type="evidence" value="ECO:0007669"/>
    <property type="project" value="TreeGrafter"/>
</dbReference>
<dbReference type="SMART" id="SM00408">
    <property type="entry name" value="IGc2"/>
    <property type="match status" value="1"/>
</dbReference>
<dbReference type="FunFam" id="2.60.40.10:FF:000333">
    <property type="entry name" value="Down syndrome cell adhesion molecule"/>
    <property type="match status" value="1"/>
</dbReference>
<dbReference type="Pfam" id="PF13927">
    <property type="entry name" value="Ig_3"/>
    <property type="match status" value="1"/>
</dbReference>
<feature type="domain" description="Ig-like" evidence="2">
    <location>
        <begin position="58"/>
        <end position="148"/>
    </location>
</feature>
<gene>
    <name evidence="3" type="ORF">V5799_018496</name>
</gene>
<reference evidence="3 4" key="1">
    <citation type="journal article" date="2023" name="Arcadia Sci">
        <title>De novo assembly of a long-read Amblyomma americanum tick genome.</title>
        <authorList>
            <person name="Chou S."/>
            <person name="Poskanzer K.E."/>
            <person name="Rollins M."/>
            <person name="Thuy-Boun P.S."/>
        </authorList>
    </citation>
    <scope>NUCLEOTIDE SEQUENCE [LARGE SCALE GENOMIC DNA]</scope>
    <source>
        <strain evidence="3">F_SG_1</strain>
        <tissue evidence="3">Salivary glands</tissue>
    </source>
</reference>
<evidence type="ECO:0000256" key="1">
    <source>
        <dbReference type="ARBA" id="ARBA00023319"/>
    </source>
</evidence>
<dbReference type="InterPro" id="IPR013783">
    <property type="entry name" value="Ig-like_fold"/>
</dbReference>
<dbReference type="SUPFAM" id="SSF48726">
    <property type="entry name" value="Immunoglobulin"/>
    <property type="match status" value="2"/>
</dbReference>
<name>A0AAQ4F0A2_AMBAM</name>
<sequence length="162" mass="17363">MANIASKYAKTKSEDLATVVIEKVGAQDVGNYTCTVINAYGADSYTAALVVQDANETPVIMPYSFPKNVALGQKTIVTCVAQSGTGPLEFLWRHNGRPIADTTSRYEKKLSDRVSTMSIERLSAEDLGNYTCVVSNSAGSDTFTAPLVVEGEGAERDSEVLK</sequence>
<dbReference type="InterPro" id="IPR007110">
    <property type="entry name" value="Ig-like_dom"/>
</dbReference>
<organism evidence="3 4">
    <name type="scientific">Amblyomma americanum</name>
    <name type="common">Lone star tick</name>
    <dbReference type="NCBI Taxonomy" id="6943"/>
    <lineage>
        <taxon>Eukaryota</taxon>
        <taxon>Metazoa</taxon>
        <taxon>Ecdysozoa</taxon>
        <taxon>Arthropoda</taxon>
        <taxon>Chelicerata</taxon>
        <taxon>Arachnida</taxon>
        <taxon>Acari</taxon>
        <taxon>Parasitiformes</taxon>
        <taxon>Ixodida</taxon>
        <taxon>Ixodoidea</taxon>
        <taxon>Ixodidae</taxon>
        <taxon>Amblyomminae</taxon>
        <taxon>Amblyomma</taxon>
    </lineage>
</organism>
<keyword evidence="1" id="KW-0393">Immunoglobulin domain</keyword>
<evidence type="ECO:0000313" key="3">
    <source>
        <dbReference type="EMBL" id="KAK8780168.1"/>
    </source>
</evidence>
<dbReference type="PROSITE" id="PS50835">
    <property type="entry name" value="IG_LIKE"/>
    <property type="match status" value="1"/>
</dbReference>
<comment type="caution">
    <text evidence="3">The sequence shown here is derived from an EMBL/GenBank/DDBJ whole genome shotgun (WGS) entry which is preliminary data.</text>
</comment>
<dbReference type="InterPro" id="IPR003598">
    <property type="entry name" value="Ig_sub2"/>
</dbReference>
<dbReference type="GO" id="GO:0005886">
    <property type="term" value="C:plasma membrane"/>
    <property type="evidence" value="ECO:0007669"/>
    <property type="project" value="TreeGrafter"/>
</dbReference>
<dbReference type="GO" id="GO:0070593">
    <property type="term" value="P:dendrite self-avoidance"/>
    <property type="evidence" value="ECO:0007669"/>
    <property type="project" value="TreeGrafter"/>
</dbReference>
<dbReference type="PANTHER" id="PTHR10075:SF101">
    <property type="entry name" value="ZWEI IG DOMAIN PROTEIN ZIG-3"/>
    <property type="match status" value="1"/>
</dbReference>
<dbReference type="Pfam" id="PF07679">
    <property type="entry name" value="I-set"/>
    <property type="match status" value="1"/>
</dbReference>
<evidence type="ECO:0000259" key="2">
    <source>
        <dbReference type="PROSITE" id="PS50835"/>
    </source>
</evidence>
<protein>
    <recommendedName>
        <fullName evidence="2">Ig-like domain-containing protein</fullName>
    </recommendedName>
</protein>
<dbReference type="InterPro" id="IPR036179">
    <property type="entry name" value="Ig-like_dom_sf"/>
</dbReference>
<keyword evidence="4" id="KW-1185">Reference proteome</keyword>
<dbReference type="GO" id="GO:0030424">
    <property type="term" value="C:axon"/>
    <property type="evidence" value="ECO:0007669"/>
    <property type="project" value="TreeGrafter"/>
</dbReference>
<dbReference type="EMBL" id="JARKHS020009140">
    <property type="protein sequence ID" value="KAK8780168.1"/>
    <property type="molecule type" value="Genomic_DNA"/>
</dbReference>
<dbReference type="GO" id="GO:0007156">
    <property type="term" value="P:homophilic cell adhesion via plasma membrane adhesion molecules"/>
    <property type="evidence" value="ECO:0007669"/>
    <property type="project" value="TreeGrafter"/>
</dbReference>
<dbReference type="GO" id="GO:0007411">
    <property type="term" value="P:axon guidance"/>
    <property type="evidence" value="ECO:0007669"/>
    <property type="project" value="TreeGrafter"/>
</dbReference>
<dbReference type="PANTHER" id="PTHR10075">
    <property type="entry name" value="BASIGIN RELATED"/>
    <property type="match status" value="1"/>
</dbReference>
<dbReference type="AlphaFoldDB" id="A0AAQ4F0A2"/>
<proteinExistence type="predicted"/>
<dbReference type="SMART" id="SM00409">
    <property type="entry name" value="IG"/>
    <property type="match status" value="1"/>
</dbReference>